<comment type="caution">
    <text evidence="1">The sequence shown here is derived from an EMBL/GenBank/DDBJ whole genome shotgun (WGS) entry which is preliminary data.</text>
</comment>
<sequence length="167" mass="19856">NYSDLNDIKKNIKTTFKSFKRLYSHVSGELINHMLTMKNLNKEENINLFQKTLKNTLSKDEKENNKKLIESWLTEIVAYNVMLEEFKTFEDIKEEVFNYLDSKYKYLNVERKKLEISLKNIGIGFNKNIYAFKATMKKYKPRFKALLVKEDKEEISDELSDSILGIF</sequence>
<evidence type="ECO:0000313" key="1">
    <source>
        <dbReference type="EMBL" id="KGM99229.1"/>
    </source>
</evidence>
<feature type="non-terminal residue" evidence="1">
    <location>
        <position position="1"/>
    </location>
</feature>
<proteinExistence type="predicted"/>
<name>A0AA88ZMP1_CLONO</name>
<dbReference type="Proteomes" id="UP000030016">
    <property type="component" value="Unassembled WGS sequence"/>
</dbReference>
<accession>A0AA88ZMP1</accession>
<dbReference type="AlphaFoldDB" id="A0AA88ZMP1"/>
<gene>
    <name evidence="1" type="ORF">Z969_10800</name>
</gene>
<evidence type="ECO:0000313" key="2">
    <source>
        <dbReference type="Proteomes" id="UP000030016"/>
    </source>
</evidence>
<dbReference type="EMBL" id="JDRX01000054">
    <property type="protein sequence ID" value="KGM99229.1"/>
    <property type="molecule type" value="Genomic_DNA"/>
</dbReference>
<organism evidence="1 2">
    <name type="scientific">Clostridium novyi A str. 4570</name>
    <dbReference type="NCBI Taxonomy" id="1444290"/>
    <lineage>
        <taxon>Bacteria</taxon>
        <taxon>Bacillati</taxon>
        <taxon>Bacillota</taxon>
        <taxon>Clostridia</taxon>
        <taxon>Eubacteriales</taxon>
        <taxon>Clostridiaceae</taxon>
        <taxon>Clostridium</taxon>
    </lineage>
</organism>
<dbReference type="RefSeq" id="WP_039251149.1">
    <property type="nucleotide sequence ID" value="NZ_JDRX01000054.1"/>
</dbReference>
<protein>
    <submittedName>
        <fullName evidence="1">Uncharacterized protein</fullName>
    </submittedName>
</protein>
<reference evidence="1 2" key="1">
    <citation type="submission" date="2014-01" db="EMBL/GenBank/DDBJ databases">
        <title>Plasmidome dynamics in the species complex Clostridium novyi sensu lato converts strains of independent lineages into distinctly different pathogens.</title>
        <authorList>
            <person name="Skarin H."/>
            <person name="Segerman B."/>
        </authorList>
    </citation>
    <scope>NUCLEOTIDE SEQUENCE [LARGE SCALE GENOMIC DNA]</scope>
    <source>
        <strain evidence="1 2">4570</strain>
    </source>
</reference>